<proteinExistence type="predicted"/>
<dbReference type="GO" id="GO:0045505">
    <property type="term" value="F:dynein intermediate chain binding"/>
    <property type="evidence" value="ECO:0007669"/>
    <property type="project" value="InterPro"/>
</dbReference>
<dbReference type="PANTHER" id="PTHR22878:SF70">
    <property type="entry name" value="DYNEIN HEAVY CHAIN 2, AXONEMAL"/>
    <property type="match status" value="1"/>
</dbReference>
<dbReference type="InterPro" id="IPR042222">
    <property type="entry name" value="Dynein_2_N"/>
</dbReference>
<feature type="domain" description="Dynein heavy chain linker" evidence="1">
    <location>
        <begin position="436"/>
        <end position="484"/>
    </location>
</feature>
<evidence type="ECO:0000259" key="2">
    <source>
        <dbReference type="Pfam" id="PF12774"/>
    </source>
</evidence>
<sequence length="755" mass="86437">MFIKRSLIRIKVVAHPGTTNITFEPTPDQMKMQVARWFHTIINVNYLLPSVDTIMYPDEATCRVASPQDHSARIVMYEELRDELVFLRRDIPLNMVLLDCGPINDGMHAIITGLRQFIVDHFIAINRKWNRSICNVYEEMAARAGETPDTTAQLVDLINYITECRDCAMFELREKSRTTAEYTTAQLVDLINNITECRDCTMFELREKSRTTATIDLTLRTLNTKKNMAEDKLRSRKAIFEEKLKRHEKELEVFRRFDPPLLSVDLLRDVVARVDEINSNLMQIAEEVEAWWKLLYKLGKQLFDFAGAKRVADMVRNKVEKFKGMRDRHWAKISALTGAEVIHEPESSLADMVEQGIHVFAAQLEEIDQYASKEYSDTGVGILSGLDDVQQQLDDHILKSQTMRGSPYVKAFEADMVAWEEKLISMQDILDQWLMMPTEARNFRDVDKEWKTIMIATAKDPMVLAATDYPGLLKKLKYNNSLLDDPHLKKCFEGIYTLEFNANGEIVGIVSSEGEVVKLSSSIQPADAKGMVERWLQQLETQMMISLRDVGCAATAAYPVSVREEWVLVWPGQMEMVSRNILEVTDFNWISQLRYYWRGDKMLCSMITTNDLAKAVAKKCVVFNCSDGLDYKALGKFFKGLAQSGAWACFDEFNRIELEVLSVVAQQILSIQLAILRHEKRFIFEGTEISLNPTSYKLCSEQLSSQNHYDYGMRAVKSVLLAAGALKKNYPDKDESQLVLRAIIDVNLAKFLSQV</sequence>
<feature type="domain" description="Dynein heavy chain linker" evidence="1">
    <location>
        <begin position="374"/>
        <end position="435"/>
    </location>
</feature>
<evidence type="ECO:0000313" key="4">
    <source>
        <dbReference type="Proteomes" id="UP000037510"/>
    </source>
</evidence>
<dbReference type="Pfam" id="PF12774">
    <property type="entry name" value="AAA_6"/>
    <property type="match status" value="1"/>
</dbReference>
<dbReference type="InterPro" id="IPR027417">
    <property type="entry name" value="P-loop_NTPase"/>
</dbReference>
<dbReference type="PANTHER" id="PTHR22878">
    <property type="entry name" value="DYNEIN HEAVY CHAIN 6, AXONEMAL-LIKE-RELATED"/>
    <property type="match status" value="1"/>
</dbReference>
<comment type="caution">
    <text evidence="3">The sequence shown here is derived from an EMBL/GenBank/DDBJ whole genome shotgun (WGS) entry which is preliminary data.</text>
</comment>
<dbReference type="InterPro" id="IPR042228">
    <property type="entry name" value="Dynein_linker_3"/>
</dbReference>
<dbReference type="InterPro" id="IPR035699">
    <property type="entry name" value="AAA_6"/>
</dbReference>
<name>A0A0L7LJR4_OPEBR</name>
<dbReference type="GO" id="GO:0030286">
    <property type="term" value="C:dynein complex"/>
    <property type="evidence" value="ECO:0007669"/>
    <property type="project" value="InterPro"/>
</dbReference>
<dbReference type="GO" id="GO:0005524">
    <property type="term" value="F:ATP binding"/>
    <property type="evidence" value="ECO:0007669"/>
    <property type="project" value="InterPro"/>
</dbReference>
<dbReference type="Gene3D" id="1.20.140.100">
    <property type="entry name" value="Dynein heavy chain, N-terminal domain 2"/>
    <property type="match status" value="1"/>
</dbReference>
<accession>A0A0L7LJR4</accession>
<dbReference type="Proteomes" id="UP000037510">
    <property type="component" value="Unassembled WGS sequence"/>
</dbReference>
<dbReference type="EMBL" id="JTDY01000915">
    <property type="protein sequence ID" value="KOB75451.1"/>
    <property type="molecule type" value="Genomic_DNA"/>
</dbReference>
<feature type="domain" description="Dynein heavy chain linker" evidence="1">
    <location>
        <begin position="486"/>
        <end position="550"/>
    </location>
</feature>
<dbReference type="AlphaFoldDB" id="A0A0L7LJR4"/>
<organism evidence="3 4">
    <name type="scientific">Operophtera brumata</name>
    <name type="common">Winter moth</name>
    <name type="synonym">Phalaena brumata</name>
    <dbReference type="NCBI Taxonomy" id="104452"/>
    <lineage>
        <taxon>Eukaryota</taxon>
        <taxon>Metazoa</taxon>
        <taxon>Ecdysozoa</taxon>
        <taxon>Arthropoda</taxon>
        <taxon>Hexapoda</taxon>
        <taxon>Insecta</taxon>
        <taxon>Pterygota</taxon>
        <taxon>Neoptera</taxon>
        <taxon>Endopterygota</taxon>
        <taxon>Lepidoptera</taxon>
        <taxon>Glossata</taxon>
        <taxon>Ditrysia</taxon>
        <taxon>Geometroidea</taxon>
        <taxon>Geometridae</taxon>
        <taxon>Larentiinae</taxon>
        <taxon>Operophtera</taxon>
    </lineage>
</organism>
<dbReference type="GO" id="GO:0007018">
    <property type="term" value="P:microtubule-based movement"/>
    <property type="evidence" value="ECO:0007669"/>
    <property type="project" value="InterPro"/>
</dbReference>
<evidence type="ECO:0000313" key="3">
    <source>
        <dbReference type="EMBL" id="KOB75451.1"/>
    </source>
</evidence>
<keyword evidence="4" id="KW-1185">Reference proteome</keyword>
<dbReference type="GO" id="GO:0051959">
    <property type="term" value="F:dynein light intermediate chain binding"/>
    <property type="evidence" value="ECO:0007669"/>
    <property type="project" value="InterPro"/>
</dbReference>
<evidence type="ECO:0000259" key="1">
    <source>
        <dbReference type="Pfam" id="PF08393"/>
    </source>
</evidence>
<dbReference type="STRING" id="104452.A0A0L7LJR4"/>
<dbReference type="SUPFAM" id="SSF52540">
    <property type="entry name" value="P-loop containing nucleoside triphosphate hydrolases"/>
    <property type="match status" value="1"/>
</dbReference>
<gene>
    <name evidence="3" type="ORF">OBRU01_07491</name>
</gene>
<reference evidence="3 4" key="1">
    <citation type="journal article" date="2015" name="Genome Biol. Evol.">
        <title>The genome of winter moth (Operophtera brumata) provides a genomic perspective on sexual dimorphism and phenology.</title>
        <authorList>
            <person name="Derks M.F."/>
            <person name="Smit S."/>
            <person name="Salis L."/>
            <person name="Schijlen E."/>
            <person name="Bossers A."/>
            <person name="Mateman C."/>
            <person name="Pijl A.S."/>
            <person name="de Ridder D."/>
            <person name="Groenen M.A."/>
            <person name="Visser M.E."/>
            <person name="Megens H.J."/>
        </authorList>
    </citation>
    <scope>NUCLEOTIDE SEQUENCE [LARGE SCALE GENOMIC DNA]</scope>
    <source>
        <strain evidence="3">WM2013NL</strain>
        <tissue evidence="3">Head and thorax</tissue>
    </source>
</reference>
<dbReference type="Pfam" id="PF08393">
    <property type="entry name" value="DHC_N2"/>
    <property type="match status" value="3"/>
</dbReference>
<protein>
    <recommendedName>
        <fullName evidence="5">Dynein heavy chain</fullName>
    </recommendedName>
</protein>
<dbReference type="Gene3D" id="3.40.50.300">
    <property type="entry name" value="P-loop containing nucleotide triphosphate hydrolases"/>
    <property type="match status" value="1"/>
</dbReference>
<dbReference type="Gene3D" id="3.20.180.20">
    <property type="entry name" value="Dynein heavy chain, N-terminal domain 2"/>
    <property type="match status" value="1"/>
</dbReference>
<dbReference type="InterPro" id="IPR013602">
    <property type="entry name" value="Dynein_heavy_linker"/>
</dbReference>
<dbReference type="InterPro" id="IPR026983">
    <property type="entry name" value="DHC"/>
</dbReference>
<evidence type="ECO:0008006" key="5">
    <source>
        <dbReference type="Google" id="ProtNLM"/>
    </source>
</evidence>
<feature type="domain" description="Dynein heavy chain hydrolytic ATP-binding dynein motor region" evidence="2">
    <location>
        <begin position="608"/>
        <end position="694"/>
    </location>
</feature>